<dbReference type="PANTHER" id="PTHR14735">
    <property type="entry name" value="COILED-COIL DOMAIN-CONTAINING PROTEIN 134"/>
    <property type="match status" value="1"/>
</dbReference>
<dbReference type="PANTHER" id="PTHR14735:SF1">
    <property type="entry name" value="COILED-COIL DOMAIN-CONTAINING PROTEIN 134"/>
    <property type="match status" value="1"/>
</dbReference>
<evidence type="ECO:0000256" key="1">
    <source>
        <dbReference type="SAM" id="MobiDB-lite"/>
    </source>
</evidence>
<evidence type="ECO:0000313" key="4">
    <source>
        <dbReference type="EnsemblMetazoa" id="CapteP225708"/>
    </source>
</evidence>
<organism evidence="3">
    <name type="scientific">Capitella teleta</name>
    <name type="common">Polychaete worm</name>
    <dbReference type="NCBI Taxonomy" id="283909"/>
    <lineage>
        <taxon>Eukaryota</taxon>
        <taxon>Metazoa</taxon>
        <taxon>Spiralia</taxon>
        <taxon>Lophotrochozoa</taxon>
        <taxon>Annelida</taxon>
        <taxon>Polychaeta</taxon>
        <taxon>Sedentaria</taxon>
        <taxon>Scolecida</taxon>
        <taxon>Capitellidae</taxon>
        <taxon>Capitella</taxon>
    </lineage>
</organism>
<gene>
    <name evidence="3" type="ORF">CAPTEDRAFT_225708</name>
</gene>
<reference evidence="5" key="1">
    <citation type="submission" date="2012-12" db="EMBL/GenBank/DDBJ databases">
        <authorList>
            <person name="Hellsten U."/>
            <person name="Grimwood J."/>
            <person name="Chapman J.A."/>
            <person name="Shapiro H."/>
            <person name="Aerts A."/>
            <person name="Otillar R.P."/>
            <person name="Terry A.Y."/>
            <person name="Boore J.L."/>
            <person name="Simakov O."/>
            <person name="Marletaz F."/>
            <person name="Cho S.-J."/>
            <person name="Edsinger-Gonzales E."/>
            <person name="Havlak P."/>
            <person name="Kuo D.-H."/>
            <person name="Larsson T."/>
            <person name="Lv J."/>
            <person name="Arendt D."/>
            <person name="Savage R."/>
            <person name="Osoegawa K."/>
            <person name="de Jong P."/>
            <person name="Lindberg D.R."/>
            <person name="Seaver E.C."/>
            <person name="Weisblat D.A."/>
            <person name="Putnam N.H."/>
            <person name="Grigoriev I.V."/>
            <person name="Rokhsar D.S."/>
        </authorList>
    </citation>
    <scope>NUCLEOTIDE SEQUENCE</scope>
    <source>
        <strain evidence="5">I ESC-2004</strain>
    </source>
</reference>
<dbReference type="EnsemblMetazoa" id="CapteT225708">
    <property type="protein sequence ID" value="CapteP225708"/>
    <property type="gene ID" value="CapteG225708"/>
</dbReference>
<feature type="signal peptide" evidence="2">
    <location>
        <begin position="1"/>
        <end position="16"/>
    </location>
</feature>
<reference evidence="3 5" key="2">
    <citation type="journal article" date="2013" name="Nature">
        <title>Insights into bilaterian evolution from three spiralian genomes.</title>
        <authorList>
            <person name="Simakov O."/>
            <person name="Marletaz F."/>
            <person name="Cho S.J."/>
            <person name="Edsinger-Gonzales E."/>
            <person name="Havlak P."/>
            <person name="Hellsten U."/>
            <person name="Kuo D.H."/>
            <person name="Larsson T."/>
            <person name="Lv J."/>
            <person name="Arendt D."/>
            <person name="Savage R."/>
            <person name="Osoegawa K."/>
            <person name="de Jong P."/>
            <person name="Grimwood J."/>
            <person name="Chapman J.A."/>
            <person name="Shapiro H."/>
            <person name="Aerts A."/>
            <person name="Otillar R.P."/>
            <person name="Terry A.Y."/>
            <person name="Boore J.L."/>
            <person name="Grigoriev I.V."/>
            <person name="Lindberg D.R."/>
            <person name="Seaver E.C."/>
            <person name="Weisblat D.A."/>
            <person name="Putnam N.H."/>
            <person name="Rokhsar D.S."/>
        </authorList>
    </citation>
    <scope>NUCLEOTIDE SEQUENCE</scope>
    <source>
        <strain evidence="3 5">I ESC-2004</strain>
    </source>
</reference>
<dbReference type="EMBL" id="AMQN01001037">
    <property type="status" value="NOT_ANNOTATED_CDS"/>
    <property type="molecule type" value="Genomic_DNA"/>
</dbReference>
<dbReference type="OrthoDB" id="5854099at2759"/>
<keyword evidence="5" id="KW-1185">Reference proteome</keyword>
<feature type="compositionally biased region" description="Basic residues" evidence="1">
    <location>
        <begin position="218"/>
        <end position="230"/>
    </location>
</feature>
<dbReference type="AlphaFoldDB" id="R7UQV1"/>
<name>R7UQV1_CAPTE</name>
<feature type="chain" id="PRO_5008788316" description="Coiled-coil domain-containing protein 134" evidence="2">
    <location>
        <begin position="17"/>
        <end position="242"/>
    </location>
</feature>
<keyword evidence="2" id="KW-0732">Signal</keyword>
<dbReference type="Pfam" id="PF15002">
    <property type="entry name" value="ERK-JNK_inhib"/>
    <property type="match status" value="1"/>
</dbReference>
<dbReference type="HOGENOM" id="CLU_099195_0_0_1"/>
<dbReference type="InterPro" id="IPR026321">
    <property type="entry name" value="CC134"/>
</dbReference>
<evidence type="ECO:0000256" key="2">
    <source>
        <dbReference type="SAM" id="SignalP"/>
    </source>
</evidence>
<evidence type="ECO:0008006" key="6">
    <source>
        <dbReference type="Google" id="ProtNLM"/>
    </source>
</evidence>
<protein>
    <recommendedName>
        <fullName evidence="6">Coiled-coil domain-containing protein 134</fullName>
    </recommendedName>
</protein>
<evidence type="ECO:0000313" key="5">
    <source>
        <dbReference type="Proteomes" id="UP000014760"/>
    </source>
</evidence>
<proteinExistence type="predicted"/>
<dbReference type="STRING" id="283909.R7UQV1"/>
<dbReference type="Proteomes" id="UP000014760">
    <property type="component" value="Unassembled WGS sequence"/>
</dbReference>
<sequence>MKLLLILFISAAFAFAEETDNKAEEVIEEIMQKVDPLEIYRKLFEQKRKNQIDAVKSLKKAGNYEKQYAMIQQTSDMLFKVVADARLKLQEQQFSPGDTFPEDKEIRDAYSTILENVAFFGEFLLRHPGITHDILKRNNEWDLAIKWGVGFCEQSQVYQGPHAKLLNLMAMELGIIPKSENYVNPYSEEEKEKASVDDVVSQILAQTEQKLSKEELLRRKKMMEKRKARKEQRGPKISHSEL</sequence>
<feature type="compositionally biased region" description="Basic and acidic residues" evidence="1">
    <location>
        <begin position="231"/>
        <end position="242"/>
    </location>
</feature>
<evidence type="ECO:0000313" key="3">
    <source>
        <dbReference type="EMBL" id="ELU08909.1"/>
    </source>
</evidence>
<feature type="region of interest" description="Disordered" evidence="1">
    <location>
        <begin position="215"/>
        <end position="242"/>
    </location>
</feature>
<dbReference type="OMA" id="GIGFCNQ"/>
<accession>R7UQV1</accession>
<reference evidence="4" key="3">
    <citation type="submission" date="2015-06" db="UniProtKB">
        <authorList>
            <consortium name="EnsemblMetazoa"/>
        </authorList>
    </citation>
    <scope>IDENTIFICATION</scope>
</reference>
<dbReference type="EMBL" id="KB298688">
    <property type="protein sequence ID" value="ELU08909.1"/>
    <property type="molecule type" value="Genomic_DNA"/>
</dbReference>